<protein>
    <recommendedName>
        <fullName evidence="2">DUF112 domain-containing protein</fullName>
    </recommendedName>
</protein>
<feature type="transmembrane region" description="Helical" evidence="1">
    <location>
        <begin position="393"/>
        <end position="425"/>
    </location>
</feature>
<feature type="transmembrane region" description="Helical" evidence="1">
    <location>
        <begin position="321"/>
        <end position="345"/>
    </location>
</feature>
<proteinExistence type="predicted"/>
<dbReference type="Pfam" id="PF01970">
    <property type="entry name" value="TctA"/>
    <property type="match status" value="1"/>
</dbReference>
<feature type="transmembrane region" description="Helical" evidence="1">
    <location>
        <begin position="472"/>
        <end position="490"/>
    </location>
</feature>
<reference evidence="3 4" key="1">
    <citation type="submission" date="2017-08" db="EMBL/GenBank/DDBJ databases">
        <title>Halomonas alkalisoli sp. nov., isolated from saline alkaline soil.</title>
        <authorList>
            <person name="Wang D."/>
            <person name="Zhang G."/>
        </authorList>
    </citation>
    <scope>NUCLEOTIDE SEQUENCE [LARGE SCALE GENOMIC DNA]</scope>
    <source>
        <strain evidence="3 4">WRN001</strain>
    </source>
</reference>
<sequence>MIDFTAVEQGLNLLFSDFSPWLVVVPGIIIGLIFGATPGLQISMAMAIFLPMTLYMDFVQAMLFLTAIFTGGSFGSGIPAILMNIPGTSSAIATAFDGYPMARQGRHNQALGIALASSVIGVLMGYLILFVMIQPLSLMVLKLGPAEMFAVILWGMTLIASLKGEQVLKGLMAGFVGLLVGTIGFNELGMARGTMGQTYLLDGVPVIPAMMGMFAASELFKLANKGFIVESEASRKVRISEIFEGFGMALRYPWVMIRGGLIGVFVGAVPGVGSSVSNLLSYVETQRRDSDPASFGKGNPKGVVASESANSTSEAGSMATLLALGIPGGGATAVMLAAFAMHNITGGPQFIRQQTDVVYAIIFANFAQVFLLVVIGLLFIPLLANIIKVPMRYLIPSVLVLAVMGSFGLTGNMTGPATVLIFAVVGWLFRHYGYSVPAMVIGMLLGAMAEKSLLHSHQISGGDITYLFERPVAMGILVLMLVSLFGRPLMARLGRTRRTSTDASS</sequence>
<evidence type="ECO:0000313" key="4">
    <source>
        <dbReference type="Proteomes" id="UP000217771"/>
    </source>
</evidence>
<feature type="domain" description="DUF112" evidence="2">
    <location>
        <begin position="22"/>
        <end position="440"/>
    </location>
</feature>
<dbReference type="PANTHER" id="PTHR35342:SF5">
    <property type="entry name" value="TRICARBOXYLIC TRANSPORT PROTEIN"/>
    <property type="match status" value="1"/>
</dbReference>
<comment type="caution">
    <text evidence="3">The sequence shown here is derived from an EMBL/GenBank/DDBJ whole genome shotgun (WGS) entry which is preliminary data.</text>
</comment>
<feature type="transmembrane region" description="Helical" evidence="1">
    <location>
        <begin position="111"/>
        <end position="133"/>
    </location>
</feature>
<feature type="transmembrane region" description="Helical" evidence="1">
    <location>
        <begin position="432"/>
        <end position="449"/>
    </location>
</feature>
<accession>A0A2A2EMI6</accession>
<organism evidence="3 4">
    <name type="scientific">Halomonas salipaludis</name>
    <dbReference type="NCBI Taxonomy" id="2032625"/>
    <lineage>
        <taxon>Bacteria</taxon>
        <taxon>Pseudomonadati</taxon>
        <taxon>Pseudomonadota</taxon>
        <taxon>Gammaproteobacteria</taxon>
        <taxon>Oceanospirillales</taxon>
        <taxon>Halomonadaceae</taxon>
        <taxon>Halomonas</taxon>
    </lineage>
</organism>
<feature type="transmembrane region" description="Helical" evidence="1">
    <location>
        <begin position="18"/>
        <end position="36"/>
    </location>
</feature>
<dbReference type="EMBL" id="NSKB01000011">
    <property type="protein sequence ID" value="PAU74371.1"/>
    <property type="molecule type" value="Genomic_DNA"/>
</dbReference>
<evidence type="ECO:0000313" key="3">
    <source>
        <dbReference type="EMBL" id="PAU74371.1"/>
    </source>
</evidence>
<keyword evidence="1" id="KW-0472">Membrane</keyword>
<dbReference type="AlphaFoldDB" id="A0A2A2EMI6"/>
<dbReference type="Proteomes" id="UP000217771">
    <property type="component" value="Unassembled WGS sequence"/>
</dbReference>
<dbReference type="OrthoDB" id="9781349at2"/>
<dbReference type="RefSeq" id="WP_095623158.1">
    <property type="nucleotide sequence ID" value="NZ_NSKB01000011.1"/>
</dbReference>
<dbReference type="PANTHER" id="PTHR35342">
    <property type="entry name" value="TRICARBOXYLIC TRANSPORT PROTEIN"/>
    <property type="match status" value="1"/>
</dbReference>
<keyword evidence="4" id="KW-1185">Reference proteome</keyword>
<evidence type="ECO:0000256" key="1">
    <source>
        <dbReference type="SAM" id="Phobius"/>
    </source>
</evidence>
<keyword evidence="1" id="KW-0812">Transmembrane</keyword>
<feature type="transmembrane region" description="Helical" evidence="1">
    <location>
        <begin position="357"/>
        <end position="387"/>
    </location>
</feature>
<dbReference type="InterPro" id="IPR002823">
    <property type="entry name" value="DUF112_TM"/>
</dbReference>
<gene>
    <name evidence="3" type="ORF">CK498_22775</name>
</gene>
<name>A0A2A2EMI6_9GAMM</name>
<feature type="transmembrane region" description="Helical" evidence="1">
    <location>
        <begin position="255"/>
        <end position="273"/>
    </location>
</feature>
<feature type="transmembrane region" description="Helical" evidence="1">
    <location>
        <begin position="167"/>
        <end position="185"/>
    </location>
</feature>
<evidence type="ECO:0000259" key="2">
    <source>
        <dbReference type="Pfam" id="PF01970"/>
    </source>
</evidence>
<keyword evidence="1" id="KW-1133">Transmembrane helix</keyword>
<feature type="transmembrane region" description="Helical" evidence="1">
    <location>
        <begin position="139"/>
        <end position="160"/>
    </location>
</feature>